<dbReference type="GO" id="GO:0043419">
    <property type="term" value="P:urea catabolic process"/>
    <property type="evidence" value="ECO:0007669"/>
    <property type="project" value="InterPro"/>
</dbReference>
<dbReference type="AlphaFoldDB" id="A0A510UYI1"/>
<dbReference type="NCBIfam" id="TIGR00101">
    <property type="entry name" value="ureG"/>
    <property type="match status" value="1"/>
</dbReference>
<reference evidence="9 10" key="1">
    <citation type="submission" date="2019-07" db="EMBL/GenBank/DDBJ databases">
        <title>Whole genome shotgun sequence of Cellulomonas persica NBRC 101101.</title>
        <authorList>
            <person name="Hosoyama A."/>
            <person name="Uohara A."/>
            <person name="Ohji S."/>
            <person name="Ichikawa N."/>
        </authorList>
    </citation>
    <scope>NUCLEOTIDE SEQUENCE [LARGE SCALE GENOMIC DNA]</scope>
    <source>
        <strain evidence="9 10">NBRC 101101</strain>
    </source>
</reference>
<protein>
    <recommendedName>
        <fullName evidence="6">Urease accessory protein UreG</fullName>
    </recommendedName>
</protein>
<dbReference type="InterPro" id="IPR027417">
    <property type="entry name" value="P-loop_NTPase"/>
</dbReference>
<comment type="subcellular location">
    <subcellularLocation>
        <location evidence="6">Cytoplasm</location>
    </subcellularLocation>
</comment>
<name>A0A510UYI1_9CELL</name>
<evidence type="ECO:0000256" key="7">
    <source>
        <dbReference type="SAM" id="MobiDB-lite"/>
    </source>
</evidence>
<evidence type="ECO:0000256" key="4">
    <source>
        <dbReference type="ARBA" id="ARBA00023134"/>
    </source>
</evidence>
<dbReference type="InterPro" id="IPR004400">
    <property type="entry name" value="UreG"/>
</dbReference>
<feature type="binding site" evidence="6">
    <location>
        <begin position="56"/>
        <end position="63"/>
    </location>
    <ligand>
        <name>GTP</name>
        <dbReference type="ChEBI" id="CHEBI:37565"/>
    </ligand>
</feature>
<gene>
    <name evidence="6 9" type="primary">ureG</name>
    <name evidence="9" type="ORF">CPE01_23040</name>
</gene>
<dbReference type="GO" id="GO:0005737">
    <property type="term" value="C:cytoplasm"/>
    <property type="evidence" value="ECO:0007669"/>
    <property type="project" value="UniProtKB-SubCell"/>
</dbReference>
<evidence type="ECO:0000256" key="6">
    <source>
        <dbReference type="HAMAP-Rule" id="MF_01389"/>
    </source>
</evidence>
<keyword evidence="2 6" id="KW-0547">Nucleotide-binding</keyword>
<keyword evidence="5 6" id="KW-0143">Chaperone</keyword>
<keyword evidence="3 6" id="KW-0996">Nickel insertion</keyword>
<dbReference type="PANTHER" id="PTHR31715:SF0">
    <property type="entry name" value="UREASE ACCESSORY PROTEIN G"/>
    <property type="match status" value="1"/>
</dbReference>
<evidence type="ECO:0000256" key="1">
    <source>
        <dbReference type="ARBA" id="ARBA00005732"/>
    </source>
</evidence>
<evidence type="ECO:0000256" key="3">
    <source>
        <dbReference type="ARBA" id="ARBA00022988"/>
    </source>
</evidence>
<proteinExistence type="inferred from homology"/>
<evidence type="ECO:0000256" key="2">
    <source>
        <dbReference type="ARBA" id="ARBA00022741"/>
    </source>
</evidence>
<evidence type="ECO:0000259" key="8">
    <source>
        <dbReference type="Pfam" id="PF02492"/>
    </source>
</evidence>
<feature type="compositionally biased region" description="Basic and acidic residues" evidence="7">
    <location>
        <begin position="17"/>
        <end position="35"/>
    </location>
</feature>
<dbReference type="Gene3D" id="3.40.50.300">
    <property type="entry name" value="P-loop containing nucleotide triphosphate hydrolases"/>
    <property type="match status" value="1"/>
</dbReference>
<organism evidence="9 10">
    <name type="scientific">Cellulomonas persica</name>
    <dbReference type="NCBI Taxonomy" id="76861"/>
    <lineage>
        <taxon>Bacteria</taxon>
        <taxon>Bacillati</taxon>
        <taxon>Actinomycetota</taxon>
        <taxon>Actinomycetes</taxon>
        <taxon>Micrococcales</taxon>
        <taxon>Cellulomonadaceae</taxon>
        <taxon>Cellulomonas</taxon>
    </lineage>
</organism>
<dbReference type="HAMAP" id="MF_01389">
    <property type="entry name" value="UreG"/>
    <property type="match status" value="1"/>
</dbReference>
<dbReference type="EMBL" id="BJUA01000010">
    <property type="protein sequence ID" value="GEK18571.1"/>
    <property type="molecule type" value="Genomic_DNA"/>
</dbReference>
<comment type="caution">
    <text evidence="9">The sequence shown here is derived from an EMBL/GenBank/DDBJ whole genome shotgun (WGS) entry which is preliminary data.</text>
</comment>
<feature type="region of interest" description="Disordered" evidence="7">
    <location>
        <begin position="254"/>
        <end position="279"/>
    </location>
</feature>
<accession>A0A510UYI1</accession>
<keyword evidence="6" id="KW-0963">Cytoplasm</keyword>
<keyword evidence="10" id="KW-1185">Reference proteome</keyword>
<dbReference type="PANTHER" id="PTHR31715">
    <property type="entry name" value="UREASE ACCESSORY PROTEIN G"/>
    <property type="match status" value="1"/>
</dbReference>
<dbReference type="Proteomes" id="UP000321386">
    <property type="component" value="Unassembled WGS sequence"/>
</dbReference>
<dbReference type="GO" id="GO:0016151">
    <property type="term" value="F:nickel cation binding"/>
    <property type="evidence" value="ECO:0007669"/>
    <property type="project" value="UniProtKB-UniRule"/>
</dbReference>
<dbReference type="InterPro" id="IPR003495">
    <property type="entry name" value="CobW/HypB/UreG_nucleotide-bd"/>
</dbReference>
<evidence type="ECO:0000313" key="10">
    <source>
        <dbReference type="Proteomes" id="UP000321386"/>
    </source>
</evidence>
<feature type="domain" description="CobW/HypB/UreG nucleotide-binding" evidence="8">
    <location>
        <begin position="53"/>
        <end position="221"/>
    </location>
</feature>
<keyword evidence="4 6" id="KW-0342">GTP-binding</keyword>
<feature type="region of interest" description="Disordered" evidence="7">
    <location>
        <begin position="1"/>
        <end position="41"/>
    </location>
</feature>
<comment type="function">
    <text evidence="6">Facilitates the functional incorporation of the urease nickel metallocenter. This process requires GTP hydrolysis, probably effectuated by UreG.</text>
</comment>
<dbReference type="SUPFAM" id="SSF52540">
    <property type="entry name" value="P-loop containing nucleoside triphosphate hydrolases"/>
    <property type="match status" value="1"/>
</dbReference>
<evidence type="ECO:0000256" key="5">
    <source>
        <dbReference type="ARBA" id="ARBA00023186"/>
    </source>
</evidence>
<sequence length="279" mass="29149">MPDHTHDHQPAPAPGQPHDHAHDHAHAHAHAHDDAVAQARGHIAAPTRSLRLGVAGPVGTGKSSLIALVCRELSGELALGVITNDIYTDEDARFLRSAGVLDPERIRAVETGACPHTAIRDDVTANLLAVEDLEEDFAPLDVVLVESGGDNLTATFSPALVDAQIFVLDVAGGGDVARKGGPGIGRADLLVVNKTDLAPYVGVDVPQMVADATTARDGRPVLALSRHDAASVEALKDWVRVMLAAHRAGAHVPQDPGPMAPHFHADEDHPAGGILHSHA</sequence>
<dbReference type="GO" id="GO:0005525">
    <property type="term" value="F:GTP binding"/>
    <property type="evidence" value="ECO:0007669"/>
    <property type="project" value="UniProtKB-KW"/>
</dbReference>
<comment type="similarity">
    <text evidence="1 6">Belongs to the SIMIBI class G3E GTPase family. UreG subfamily.</text>
</comment>
<dbReference type="GO" id="GO:0003924">
    <property type="term" value="F:GTPase activity"/>
    <property type="evidence" value="ECO:0007669"/>
    <property type="project" value="InterPro"/>
</dbReference>
<evidence type="ECO:0000313" key="9">
    <source>
        <dbReference type="EMBL" id="GEK18571.1"/>
    </source>
</evidence>
<dbReference type="Pfam" id="PF02492">
    <property type="entry name" value="cobW"/>
    <property type="match status" value="1"/>
</dbReference>
<comment type="subunit">
    <text evidence="6">Homodimer. UreD, UreF and UreG form a complex that acts as a GTP-hydrolysis-dependent molecular chaperone, activating the urease apoprotein by helping to assemble the nickel containing metallocenter of UreC. The UreE protein probably delivers the nickel.</text>
</comment>